<reference evidence="3" key="1">
    <citation type="submission" date="2012-12" db="EMBL/GenBank/DDBJ databases">
        <authorList>
            <person name="Hellsten U."/>
            <person name="Grimwood J."/>
            <person name="Chapman J.A."/>
            <person name="Shapiro H."/>
            <person name="Aerts A."/>
            <person name="Otillar R.P."/>
            <person name="Terry A.Y."/>
            <person name="Boore J.L."/>
            <person name="Simakov O."/>
            <person name="Marletaz F."/>
            <person name="Cho S.-J."/>
            <person name="Edsinger-Gonzales E."/>
            <person name="Havlak P."/>
            <person name="Kuo D.-H."/>
            <person name="Larsson T."/>
            <person name="Lv J."/>
            <person name="Arendt D."/>
            <person name="Savage R."/>
            <person name="Osoegawa K."/>
            <person name="de Jong P."/>
            <person name="Lindberg D.R."/>
            <person name="Seaver E.C."/>
            <person name="Weisblat D.A."/>
            <person name="Putnam N.H."/>
            <person name="Grigoriev I.V."/>
            <person name="Rokhsar D.S."/>
        </authorList>
    </citation>
    <scope>NUCLEOTIDE SEQUENCE</scope>
    <source>
        <strain evidence="3">I ESC-2004</strain>
    </source>
</reference>
<protein>
    <submittedName>
        <fullName evidence="1 2">Uncharacterized protein</fullName>
    </submittedName>
</protein>
<organism evidence="1">
    <name type="scientific">Capitella teleta</name>
    <name type="common">Polychaete worm</name>
    <dbReference type="NCBI Taxonomy" id="283909"/>
    <lineage>
        <taxon>Eukaryota</taxon>
        <taxon>Metazoa</taxon>
        <taxon>Spiralia</taxon>
        <taxon>Lophotrochozoa</taxon>
        <taxon>Annelida</taxon>
        <taxon>Polychaeta</taxon>
        <taxon>Sedentaria</taxon>
        <taxon>Scolecida</taxon>
        <taxon>Capitellidae</taxon>
        <taxon>Capitella</taxon>
    </lineage>
</organism>
<keyword evidence="3" id="KW-1185">Reference proteome</keyword>
<evidence type="ECO:0000313" key="1">
    <source>
        <dbReference type="EMBL" id="ELU15365.1"/>
    </source>
</evidence>
<dbReference type="Proteomes" id="UP000014760">
    <property type="component" value="Unassembled WGS sequence"/>
</dbReference>
<evidence type="ECO:0000313" key="2">
    <source>
        <dbReference type="EnsemblMetazoa" id="CapteP199442"/>
    </source>
</evidence>
<dbReference type="EnsemblMetazoa" id="CapteT199442">
    <property type="protein sequence ID" value="CapteP199442"/>
    <property type="gene ID" value="CapteG199442"/>
</dbReference>
<dbReference type="HOGENOM" id="CLU_1355784_0_0_1"/>
<reference evidence="2" key="3">
    <citation type="submission" date="2015-06" db="UniProtKB">
        <authorList>
            <consortium name="EnsemblMetazoa"/>
        </authorList>
    </citation>
    <scope>IDENTIFICATION</scope>
</reference>
<dbReference type="OrthoDB" id="6306159at2759"/>
<dbReference type="AlphaFoldDB" id="R7VI28"/>
<proteinExistence type="predicted"/>
<dbReference type="EMBL" id="AMQN01004551">
    <property type="status" value="NOT_ANNOTATED_CDS"/>
    <property type="molecule type" value="Genomic_DNA"/>
</dbReference>
<dbReference type="EMBL" id="KB293809">
    <property type="protein sequence ID" value="ELU15365.1"/>
    <property type="molecule type" value="Genomic_DNA"/>
</dbReference>
<sequence>MTIFIHDPFYECDGVGDEGPKLSHAAENKFTLLCMSATRVESTIVCEEQLTDPANMSLRFGFEMSQVEKTTICPVAYVEAWFFVTEGIDHHRREHEAEQCWRKNATLFHTVSYGKLVRFFSIVSHMGHHTIMQLLHKLSELLWTAEFRHDSPQTFTSYCVKGLCKIDKRGVEGSMMFLALLLEMASGEHHISGASSLQEAAL</sequence>
<gene>
    <name evidence="1" type="ORF">CAPTEDRAFT_199442</name>
</gene>
<name>R7VI28_CAPTE</name>
<evidence type="ECO:0000313" key="3">
    <source>
        <dbReference type="Proteomes" id="UP000014760"/>
    </source>
</evidence>
<reference evidence="1 3" key="2">
    <citation type="journal article" date="2013" name="Nature">
        <title>Insights into bilaterian evolution from three spiralian genomes.</title>
        <authorList>
            <person name="Simakov O."/>
            <person name="Marletaz F."/>
            <person name="Cho S.J."/>
            <person name="Edsinger-Gonzales E."/>
            <person name="Havlak P."/>
            <person name="Hellsten U."/>
            <person name="Kuo D.H."/>
            <person name="Larsson T."/>
            <person name="Lv J."/>
            <person name="Arendt D."/>
            <person name="Savage R."/>
            <person name="Osoegawa K."/>
            <person name="de Jong P."/>
            <person name="Grimwood J."/>
            <person name="Chapman J.A."/>
            <person name="Shapiro H."/>
            <person name="Aerts A."/>
            <person name="Otillar R.P."/>
            <person name="Terry A.Y."/>
            <person name="Boore J.L."/>
            <person name="Grigoriev I.V."/>
            <person name="Lindberg D.R."/>
            <person name="Seaver E.C."/>
            <person name="Weisblat D.A."/>
            <person name="Putnam N.H."/>
            <person name="Rokhsar D.S."/>
        </authorList>
    </citation>
    <scope>NUCLEOTIDE SEQUENCE</scope>
    <source>
        <strain evidence="1 3">I ESC-2004</strain>
    </source>
</reference>
<accession>R7VI28</accession>